<dbReference type="Proteomes" id="UP001321543">
    <property type="component" value="Chromosome"/>
</dbReference>
<sequence length="167" mass="17794">MTDVILQIAGLEPDAPRDHRPAVREAAQAAHEALFTVPATDPVPGVDRDLRHLIAARGAWLDGDRAAADWYRSRIQAVPDATDLVTAGADGAAGIRSPRALRAALRYVDLLVTRPASAAADDLNGLRAAGWSPAEIVVIGQIVGLVSYQVRIAQALRVQALQVQEDR</sequence>
<dbReference type="Gene3D" id="1.20.1290.10">
    <property type="entry name" value="AhpD-like"/>
    <property type="match status" value="1"/>
</dbReference>
<protein>
    <recommendedName>
        <fullName evidence="3">CMD domain protein</fullName>
    </recommendedName>
</protein>
<gene>
    <name evidence="1" type="ORF">GCM10025863_17430</name>
</gene>
<dbReference type="EMBL" id="AP027728">
    <property type="protein sequence ID" value="BDZ39129.1"/>
    <property type="molecule type" value="Genomic_DNA"/>
</dbReference>
<evidence type="ECO:0000313" key="2">
    <source>
        <dbReference type="Proteomes" id="UP001321543"/>
    </source>
</evidence>
<evidence type="ECO:0008006" key="3">
    <source>
        <dbReference type="Google" id="ProtNLM"/>
    </source>
</evidence>
<evidence type="ECO:0000313" key="1">
    <source>
        <dbReference type="EMBL" id="BDZ39129.1"/>
    </source>
</evidence>
<dbReference type="SUPFAM" id="SSF69118">
    <property type="entry name" value="AhpD-like"/>
    <property type="match status" value="1"/>
</dbReference>
<dbReference type="InterPro" id="IPR029032">
    <property type="entry name" value="AhpD-like"/>
</dbReference>
<accession>A0ABN6X3J7</accession>
<organism evidence="1 2">
    <name type="scientific">Microbacterium suwonense</name>
    <dbReference type="NCBI Taxonomy" id="683047"/>
    <lineage>
        <taxon>Bacteria</taxon>
        <taxon>Bacillati</taxon>
        <taxon>Actinomycetota</taxon>
        <taxon>Actinomycetes</taxon>
        <taxon>Micrococcales</taxon>
        <taxon>Microbacteriaceae</taxon>
        <taxon>Microbacterium</taxon>
    </lineage>
</organism>
<dbReference type="RefSeq" id="WP_286299029.1">
    <property type="nucleotide sequence ID" value="NZ_AP027728.1"/>
</dbReference>
<name>A0ABN6X3J7_9MICO</name>
<reference evidence="2" key="1">
    <citation type="journal article" date="2019" name="Int. J. Syst. Evol. Microbiol.">
        <title>The Global Catalogue of Microorganisms (GCM) 10K type strain sequencing project: providing services to taxonomists for standard genome sequencing and annotation.</title>
        <authorList>
            <consortium name="The Broad Institute Genomics Platform"/>
            <consortium name="The Broad Institute Genome Sequencing Center for Infectious Disease"/>
            <person name="Wu L."/>
            <person name="Ma J."/>
        </authorList>
    </citation>
    <scope>NUCLEOTIDE SEQUENCE [LARGE SCALE GENOMIC DNA]</scope>
    <source>
        <strain evidence="2">NBRC 106310</strain>
    </source>
</reference>
<keyword evidence="2" id="KW-1185">Reference proteome</keyword>
<proteinExistence type="predicted"/>